<dbReference type="SUPFAM" id="SSF50978">
    <property type="entry name" value="WD40 repeat-like"/>
    <property type="match status" value="1"/>
</dbReference>
<evidence type="ECO:0000313" key="3">
    <source>
        <dbReference type="Proteomes" id="UP000315496"/>
    </source>
</evidence>
<dbReference type="PANTHER" id="PTHR15271:SF4">
    <property type="entry name" value="CHROMATIN ASSEMBLY FACTOR 1 SUBUNIT B"/>
    <property type="match status" value="1"/>
</dbReference>
<comment type="caution">
    <text evidence="2">The sequence shown here is derived from an EMBL/GenBank/DDBJ whole genome shotgun (WGS) entry which is preliminary data.</text>
</comment>
<dbReference type="EMBL" id="VDLU01000005">
    <property type="protein sequence ID" value="TNJ26208.1"/>
    <property type="molecule type" value="Genomic_DNA"/>
</dbReference>
<feature type="region of interest" description="Disordered" evidence="1">
    <location>
        <begin position="687"/>
        <end position="723"/>
    </location>
</feature>
<feature type="compositionally biased region" description="Basic and acidic residues" evidence="1">
    <location>
        <begin position="653"/>
        <end position="665"/>
    </location>
</feature>
<evidence type="ECO:0000256" key="1">
    <source>
        <dbReference type="SAM" id="MobiDB-lite"/>
    </source>
</evidence>
<dbReference type="PANTHER" id="PTHR15271">
    <property type="entry name" value="CHROMATIN ASSEMBLY FACTOR 1 SUBUNIT B"/>
    <property type="match status" value="1"/>
</dbReference>
<dbReference type="InterPro" id="IPR045145">
    <property type="entry name" value="PTHR15271"/>
</dbReference>
<reference evidence="2 3" key="1">
    <citation type="submission" date="2019-05" db="EMBL/GenBank/DDBJ databases">
        <title>The compact genome of Giardia muris reveals important steps in the evolution of intestinal protozoan parasites.</title>
        <authorList>
            <person name="Xu F."/>
            <person name="Jimenez-Gonzalez A."/>
            <person name="Einarsson E."/>
            <person name="Astvaldsson A."/>
            <person name="Peirasmaki D."/>
            <person name="Eckmann L."/>
            <person name="Andersson J.O."/>
            <person name="Svard S.G."/>
            <person name="Jerlstrom-Hultqvist J."/>
        </authorList>
    </citation>
    <scope>NUCLEOTIDE SEQUENCE [LARGE SCALE GENOMIC DNA]</scope>
    <source>
        <strain evidence="2 3">Roberts-Thomson</strain>
    </source>
</reference>
<name>A0A4Z1SRF5_GIAMU</name>
<protein>
    <submittedName>
        <fullName evidence="2">Transducin</fullName>
    </submittedName>
</protein>
<feature type="compositionally biased region" description="Polar residues" evidence="1">
    <location>
        <begin position="275"/>
        <end position="294"/>
    </location>
</feature>
<dbReference type="AlphaFoldDB" id="A0A4Z1SRF5"/>
<dbReference type="GO" id="GO:0005634">
    <property type="term" value="C:nucleus"/>
    <property type="evidence" value="ECO:0007669"/>
    <property type="project" value="TreeGrafter"/>
</dbReference>
<dbReference type="InterPro" id="IPR036322">
    <property type="entry name" value="WD40_repeat_dom_sf"/>
</dbReference>
<dbReference type="Proteomes" id="UP000315496">
    <property type="component" value="Chromosome 5"/>
</dbReference>
<organism evidence="2 3">
    <name type="scientific">Giardia muris</name>
    <dbReference type="NCBI Taxonomy" id="5742"/>
    <lineage>
        <taxon>Eukaryota</taxon>
        <taxon>Metamonada</taxon>
        <taxon>Diplomonadida</taxon>
        <taxon>Hexamitidae</taxon>
        <taxon>Giardiinae</taxon>
        <taxon>Giardia</taxon>
    </lineage>
</organism>
<keyword evidence="3" id="KW-1185">Reference proteome</keyword>
<dbReference type="VEuPathDB" id="GiardiaDB:GMRT_10091"/>
<dbReference type="GO" id="GO:0006335">
    <property type="term" value="P:DNA replication-dependent chromatin assembly"/>
    <property type="evidence" value="ECO:0007669"/>
    <property type="project" value="InterPro"/>
</dbReference>
<dbReference type="GO" id="GO:0006334">
    <property type="term" value="P:nucleosome assembly"/>
    <property type="evidence" value="ECO:0007669"/>
    <property type="project" value="TreeGrafter"/>
</dbReference>
<proteinExistence type="predicted"/>
<dbReference type="OrthoDB" id="71227at2759"/>
<gene>
    <name evidence="2" type="ORF">GMRT_10091</name>
</gene>
<feature type="region of interest" description="Disordered" evidence="1">
    <location>
        <begin position="625"/>
        <end position="665"/>
    </location>
</feature>
<feature type="compositionally biased region" description="Basic residues" evidence="1">
    <location>
        <begin position="688"/>
        <end position="702"/>
    </location>
</feature>
<dbReference type="GO" id="GO:0033186">
    <property type="term" value="C:CAF-1 complex"/>
    <property type="evidence" value="ECO:0007669"/>
    <property type="project" value="TreeGrafter"/>
</dbReference>
<feature type="region of interest" description="Disordered" evidence="1">
    <location>
        <begin position="275"/>
        <end position="308"/>
    </location>
</feature>
<dbReference type="Gene3D" id="2.130.10.10">
    <property type="entry name" value="YVTN repeat-like/Quinoprotein amine dehydrogenase"/>
    <property type="match status" value="1"/>
</dbReference>
<evidence type="ECO:0000313" key="2">
    <source>
        <dbReference type="EMBL" id="TNJ26208.1"/>
    </source>
</evidence>
<sequence>MNAFSLGLAPTDDFITRAIAFHPQAHIIAAGGTFRNAGAVKLIYLASCPLDSSDAIRPVEDEYPLSLGTVDTVAFSPSGRHLAIIGCDADVDKLFVYNFTLYKELFPDLTTTPTAYREDAMKLKSGRGSPLTLFRKFSLESSSTAIAWSPCGSFLATAGEGSVVTIHPVMTVHPCFDYQNDSTRRSITTQTIRVGAPRILGLSWSPCGTIIMAQAINAVFVIACLRKRGVGKVIFHFIRKIGVLSGTACEFPLRYGMFVTPEAYANFQKEQKHNSQNGTVQLQGTSPASASEGSVRQPDSPPPAIGDGASLEAVSNGVSLFLEKGPEKAMGKERRTLRTIYSISLYRRKCAFSPDGSFCVVPCGALQTLPDSGETTAIGMTFCAYIFDKHTLVQVDGESRPAVILPGHRYPSVDVSFSPILYQPNPNLKNYSGLPYAMYFVILAGCDAHIYTTQDFSCIASYRGDSFQTSFFTYSSWCPSGTSLCCFGCFYQYTFLTLLPSLCVPFISSTNANRIVTTIKASYILLNEKTERIRARYLKAYMNYKIRLIELQEGSSTVKPTLPPKPVLDNDFLAEVVSMGLPDDLKDVPLYALSPRLYNYRLMAPPQLTFSEAELDLSTLKQRFEKSKASSRQSPSLVMNEKEQGVTHPAEPALKEATHIVDKNDTSLTPERIAALVLQAKEQIKKERKERRLLRESRKKWQKGWYSSEEDESDSGYSSDSSE</sequence>
<accession>A0A4Z1SRF5</accession>
<dbReference type="InterPro" id="IPR015943">
    <property type="entry name" value="WD40/YVTN_repeat-like_dom_sf"/>
</dbReference>